<dbReference type="InterPro" id="IPR002575">
    <property type="entry name" value="Aminoglycoside_PTrfase"/>
</dbReference>
<evidence type="ECO:0000259" key="2">
    <source>
        <dbReference type="Pfam" id="PF01636"/>
    </source>
</evidence>
<dbReference type="AlphaFoldDB" id="A0A316DDT5"/>
<dbReference type="Gene3D" id="3.30.200.20">
    <property type="entry name" value="Phosphorylase Kinase, domain 1"/>
    <property type="match status" value="1"/>
</dbReference>
<dbReference type="SUPFAM" id="SSF56112">
    <property type="entry name" value="Protein kinase-like (PK-like)"/>
    <property type="match status" value="1"/>
</dbReference>
<accession>A0A316DDT5</accession>
<dbReference type="InterPro" id="IPR047175">
    <property type="entry name" value="CotS-like"/>
</dbReference>
<dbReference type="PANTHER" id="PTHR39179">
    <property type="entry name" value="SPORE COAT PROTEIN I"/>
    <property type="match status" value="1"/>
</dbReference>
<dbReference type="Gene3D" id="3.90.1200.10">
    <property type="match status" value="1"/>
</dbReference>
<evidence type="ECO:0000313" key="3">
    <source>
        <dbReference type="EMBL" id="PWK13817.1"/>
    </source>
</evidence>
<dbReference type="InterPro" id="IPR011009">
    <property type="entry name" value="Kinase-like_dom_sf"/>
</dbReference>
<feature type="compositionally biased region" description="Polar residues" evidence="1">
    <location>
        <begin position="101"/>
        <end position="113"/>
    </location>
</feature>
<keyword evidence="3" id="KW-0946">Virion</keyword>
<feature type="compositionally biased region" description="Basic and acidic residues" evidence="1">
    <location>
        <begin position="1"/>
        <end position="46"/>
    </location>
</feature>
<evidence type="ECO:0000256" key="1">
    <source>
        <dbReference type="SAM" id="MobiDB-lite"/>
    </source>
</evidence>
<keyword evidence="4" id="KW-1185">Reference proteome</keyword>
<sequence length="478" mass="55204">MADNKKSSDIFKNLWEELTKPPKWMKEGKKSSSSSKKKDDGKKDEADASSTPKKRQPPSWWSWSTSDGVPAKPTPKESKKKKRTRSRTSSHPTTHQRSRPNSKPSRSTQTSNLKPRHGNLAPLAQSKSDLGSPDHDDSLSTVHSMIRRHGFSPASLKAYGITATKVEPFGPVLRLRTSKGLIALKKTELSPKQVQFLHESFLYLESRKFTRYAPFVLSTDGLPYVQVGGETYYATQWVRGQEVDFRSMPQLALTARTLADFHEASRGYEPKGYRPAMIFDLVDRFQDRRDEFNMWKKRAKAKSRPDEVDKKFLRLVDAYIAQADQALTVMKRPNVRAHLLYEEDDPPLCHLDLTPYNMVYTTIGQVCLIDLDFCTYGPRTLDLAHLVRRALQRADWEEDVLRHALVNYNAVRLLTVAEYVLLYGLLVFPHRFWRISYQHYEVGHDPHHMGYYELAEAEETKRQAFLKKFGQQVDRMRR</sequence>
<feature type="region of interest" description="Disordered" evidence="1">
    <location>
        <begin position="1"/>
        <end position="140"/>
    </location>
</feature>
<dbReference type="Pfam" id="PF01636">
    <property type="entry name" value="APH"/>
    <property type="match status" value="1"/>
</dbReference>
<reference evidence="3 4" key="1">
    <citation type="submission" date="2018-05" db="EMBL/GenBank/DDBJ databases">
        <title>Genomic Encyclopedia of Type Strains, Phase IV (KMG-IV): sequencing the most valuable type-strain genomes for metagenomic binning, comparative biology and taxonomic classification.</title>
        <authorList>
            <person name="Goeker M."/>
        </authorList>
    </citation>
    <scope>NUCLEOTIDE SEQUENCE [LARGE SCALE GENOMIC DNA]</scope>
    <source>
        <strain evidence="3 4">DSM 18773</strain>
    </source>
</reference>
<dbReference type="PANTHER" id="PTHR39179:SF1">
    <property type="entry name" value="SPORE COAT PROTEIN I"/>
    <property type="match status" value="1"/>
</dbReference>
<keyword evidence="3" id="KW-0167">Capsid protein</keyword>
<protein>
    <submittedName>
        <fullName evidence="3">CotS family spore coat protein</fullName>
    </submittedName>
</protein>
<name>A0A316DDT5_9BACL</name>
<dbReference type="RefSeq" id="WP_109688316.1">
    <property type="nucleotide sequence ID" value="NZ_QGGL01000006.1"/>
</dbReference>
<proteinExistence type="predicted"/>
<dbReference type="Proteomes" id="UP000245634">
    <property type="component" value="Unassembled WGS sequence"/>
</dbReference>
<comment type="caution">
    <text evidence="3">The sequence shown here is derived from an EMBL/GenBank/DDBJ whole genome shotgun (WGS) entry which is preliminary data.</text>
</comment>
<dbReference type="NCBIfam" id="TIGR02906">
    <property type="entry name" value="spore_CotS"/>
    <property type="match status" value="1"/>
</dbReference>
<dbReference type="InterPro" id="IPR014255">
    <property type="entry name" value="Spore_coat_CotS"/>
</dbReference>
<feature type="compositionally biased region" description="Basic residues" evidence="1">
    <location>
        <begin position="78"/>
        <end position="100"/>
    </location>
</feature>
<feature type="domain" description="Aminoglycoside phosphotransferase" evidence="2">
    <location>
        <begin position="185"/>
        <end position="412"/>
    </location>
</feature>
<evidence type="ECO:0000313" key="4">
    <source>
        <dbReference type="Proteomes" id="UP000245634"/>
    </source>
</evidence>
<dbReference type="EMBL" id="QGGL01000006">
    <property type="protein sequence ID" value="PWK13817.1"/>
    <property type="molecule type" value="Genomic_DNA"/>
</dbReference>
<dbReference type="GO" id="GO:0042601">
    <property type="term" value="C:endospore-forming forespore"/>
    <property type="evidence" value="ECO:0007669"/>
    <property type="project" value="TreeGrafter"/>
</dbReference>
<gene>
    <name evidence="3" type="ORF">C7459_10697</name>
</gene>
<organism evidence="3 4">
    <name type="scientific">Tumebacillus permanentifrigoris</name>
    <dbReference type="NCBI Taxonomy" id="378543"/>
    <lineage>
        <taxon>Bacteria</taxon>
        <taxon>Bacillati</taxon>
        <taxon>Bacillota</taxon>
        <taxon>Bacilli</taxon>
        <taxon>Bacillales</taxon>
        <taxon>Alicyclobacillaceae</taxon>
        <taxon>Tumebacillus</taxon>
    </lineage>
</organism>
<dbReference type="OrthoDB" id="9771902at2"/>